<feature type="domain" description="Fzo/mitofusin HR2" evidence="1">
    <location>
        <begin position="5"/>
        <end position="144"/>
    </location>
</feature>
<proteinExistence type="predicted"/>
<sequence>FFFQVSKAVSWRLIAAGAALYGGLYAVEYWRWNSGAKEQHLKDQFRHHLSARMRNVSTTHTLHCETQVLRSSLIRIEFKESGVVQVLGGLKSTVGGVHQEMKTELDDIRKEIGKIDHVTKGLNTIKGKTSFLNTDLDRFESEFLRSDSPGIQQ</sequence>
<evidence type="ECO:0000313" key="4">
    <source>
        <dbReference type="WBParaSite" id="OFLC_0000538601-mRNA-1"/>
    </source>
</evidence>
<reference evidence="4" key="1">
    <citation type="submission" date="2016-06" db="UniProtKB">
        <authorList>
            <consortium name="WormBaseParasite"/>
        </authorList>
    </citation>
    <scope>IDENTIFICATION</scope>
</reference>
<dbReference type="Proteomes" id="UP000267606">
    <property type="component" value="Unassembled WGS sequence"/>
</dbReference>
<accession>A0A183HD25</accession>
<dbReference type="Gene3D" id="1.20.5.110">
    <property type="match status" value="1"/>
</dbReference>
<dbReference type="GO" id="GO:0003924">
    <property type="term" value="F:GTPase activity"/>
    <property type="evidence" value="ECO:0007669"/>
    <property type="project" value="InterPro"/>
</dbReference>
<reference evidence="2 3" key="2">
    <citation type="submission" date="2018-11" db="EMBL/GenBank/DDBJ databases">
        <authorList>
            <consortium name="Pathogen Informatics"/>
        </authorList>
    </citation>
    <scope>NUCLEOTIDE SEQUENCE [LARGE SCALE GENOMIC DNA]</scope>
</reference>
<dbReference type="EMBL" id="UZAJ01004599">
    <property type="protein sequence ID" value="VDO42968.1"/>
    <property type="molecule type" value="Genomic_DNA"/>
</dbReference>
<dbReference type="SUPFAM" id="SSF111479">
    <property type="entry name" value="Fzo-like conserved region"/>
    <property type="match status" value="1"/>
</dbReference>
<evidence type="ECO:0000313" key="2">
    <source>
        <dbReference type="EMBL" id="VDO42968.1"/>
    </source>
</evidence>
<dbReference type="STRING" id="387005.A0A183HD25"/>
<organism evidence="4">
    <name type="scientific">Onchocerca flexuosa</name>
    <dbReference type="NCBI Taxonomy" id="387005"/>
    <lineage>
        <taxon>Eukaryota</taxon>
        <taxon>Metazoa</taxon>
        <taxon>Ecdysozoa</taxon>
        <taxon>Nematoda</taxon>
        <taxon>Chromadorea</taxon>
        <taxon>Rhabditida</taxon>
        <taxon>Spirurina</taxon>
        <taxon>Spiruromorpha</taxon>
        <taxon>Filarioidea</taxon>
        <taxon>Onchocercidae</taxon>
        <taxon>Onchocerca</taxon>
    </lineage>
</organism>
<dbReference type="Pfam" id="PF04799">
    <property type="entry name" value="Fzo_mitofusin"/>
    <property type="match status" value="1"/>
</dbReference>
<dbReference type="InterPro" id="IPR006884">
    <property type="entry name" value="Fzo/mitofusin_HR2"/>
</dbReference>
<evidence type="ECO:0000313" key="3">
    <source>
        <dbReference type="Proteomes" id="UP000267606"/>
    </source>
</evidence>
<protein>
    <submittedName>
        <fullName evidence="4">Fzo_mitofusin domain-containing protein</fullName>
    </submittedName>
</protein>
<dbReference type="GO" id="GO:0005741">
    <property type="term" value="C:mitochondrial outer membrane"/>
    <property type="evidence" value="ECO:0007669"/>
    <property type="project" value="InterPro"/>
</dbReference>
<gene>
    <name evidence="2" type="ORF">OFLC_LOCUS5386</name>
</gene>
<dbReference type="AlphaFoldDB" id="A0A183HD25"/>
<dbReference type="WBParaSite" id="OFLC_0000538601-mRNA-1">
    <property type="protein sequence ID" value="OFLC_0000538601-mRNA-1"/>
    <property type="gene ID" value="OFLC_0000538601"/>
</dbReference>
<evidence type="ECO:0000259" key="1">
    <source>
        <dbReference type="Pfam" id="PF04799"/>
    </source>
</evidence>
<dbReference type="GO" id="GO:0008053">
    <property type="term" value="P:mitochondrial fusion"/>
    <property type="evidence" value="ECO:0007669"/>
    <property type="project" value="InterPro"/>
</dbReference>
<name>A0A183HD25_9BILA</name>
<keyword evidence="3" id="KW-1185">Reference proteome</keyword>